<reference evidence="1" key="1">
    <citation type="submission" date="2019-05" db="EMBL/GenBank/DDBJ databases">
        <title>Annotation for the trematode Fasciolopsis buski.</title>
        <authorList>
            <person name="Choi Y.-J."/>
        </authorList>
    </citation>
    <scope>NUCLEOTIDE SEQUENCE</scope>
    <source>
        <strain evidence="1">HT</strain>
        <tissue evidence="1">Whole worm</tissue>
    </source>
</reference>
<comment type="caution">
    <text evidence="1">The sequence shown here is derived from an EMBL/GenBank/DDBJ whole genome shotgun (WGS) entry which is preliminary data.</text>
</comment>
<keyword evidence="2" id="KW-1185">Reference proteome</keyword>
<dbReference type="EMBL" id="LUCM01001349">
    <property type="protein sequence ID" value="KAA0199053.1"/>
    <property type="molecule type" value="Genomic_DNA"/>
</dbReference>
<protein>
    <submittedName>
        <fullName evidence="1">Ras GTPase-activating protein 1</fullName>
    </submittedName>
</protein>
<organism evidence="1 2">
    <name type="scientific">Fasciolopsis buskii</name>
    <dbReference type="NCBI Taxonomy" id="27845"/>
    <lineage>
        <taxon>Eukaryota</taxon>
        <taxon>Metazoa</taxon>
        <taxon>Spiralia</taxon>
        <taxon>Lophotrochozoa</taxon>
        <taxon>Platyhelminthes</taxon>
        <taxon>Trematoda</taxon>
        <taxon>Digenea</taxon>
        <taxon>Plagiorchiida</taxon>
        <taxon>Echinostomata</taxon>
        <taxon>Echinostomatoidea</taxon>
        <taxon>Fasciolidae</taxon>
        <taxon>Fasciolopsis</taxon>
    </lineage>
</organism>
<dbReference type="OrthoDB" id="6288048at2759"/>
<sequence>AFYEDDQYNTVVCNLVFLRGLCPSLSSPPNSTRPCASLSGGLHSYASAIPGPGCPSGNLDNASGFNSAGAGGSSSWTSHSSSSSSACSPGSSSPVPSAATSALKLVAKTLLALANVNGATKVHPDSPLTAEKFMEYRKRLLEEFCLSLTAPLQPPEVDQLSQLYEAESFRASCQSLSRELASLASHFLEVLNHQRHHPPHQRPSACSVSESGMSAHDFRLWDYSPPPPCPQILAALGDLENQTRQLIHGPRSPCTFHK</sequence>
<evidence type="ECO:0000313" key="1">
    <source>
        <dbReference type="EMBL" id="KAA0199053.1"/>
    </source>
</evidence>
<proteinExistence type="predicted"/>
<name>A0A8E0S1F4_9TREM</name>
<accession>A0A8E0S1F4</accession>
<evidence type="ECO:0000313" key="2">
    <source>
        <dbReference type="Proteomes" id="UP000728185"/>
    </source>
</evidence>
<gene>
    <name evidence="1" type="ORF">FBUS_10882</name>
</gene>
<dbReference type="Proteomes" id="UP000728185">
    <property type="component" value="Unassembled WGS sequence"/>
</dbReference>
<dbReference type="AlphaFoldDB" id="A0A8E0S1F4"/>
<feature type="non-terminal residue" evidence="1">
    <location>
        <position position="258"/>
    </location>
</feature>